<dbReference type="Proteomes" id="UP001138500">
    <property type="component" value="Unassembled WGS sequence"/>
</dbReference>
<protein>
    <submittedName>
        <fullName evidence="1">Uncharacterized protein</fullName>
    </submittedName>
</protein>
<evidence type="ECO:0000313" key="2">
    <source>
        <dbReference type="Proteomes" id="UP001138500"/>
    </source>
</evidence>
<dbReference type="AlphaFoldDB" id="A0A9W7ST34"/>
<organism evidence="1 2">
    <name type="scientific">Teratosphaeria destructans</name>
    <dbReference type="NCBI Taxonomy" id="418781"/>
    <lineage>
        <taxon>Eukaryota</taxon>
        <taxon>Fungi</taxon>
        <taxon>Dikarya</taxon>
        <taxon>Ascomycota</taxon>
        <taxon>Pezizomycotina</taxon>
        <taxon>Dothideomycetes</taxon>
        <taxon>Dothideomycetidae</taxon>
        <taxon>Mycosphaerellales</taxon>
        <taxon>Teratosphaeriaceae</taxon>
        <taxon>Teratosphaeria</taxon>
    </lineage>
</organism>
<reference evidence="1 2" key="2">
    <citation type="journal article" date="2021" name="Curr. Genet.">
        <title>Genetic response to nitrogen starvation in the aggressive Eucalyptus foliar pathogen Teratosphaeria destructans.</title>
        <authorList>
            <person name="Havenga M."/>
            <person name="Wingfield B.D."/>
            <person name="Wingfield M.J."/>
            <person name="Dreyer L.L."/>
            <person name="Roets F."/>
            <person name="Aylward J."/>
        </authorList>
    </citation>
    <scope>NUCLEOTIDE SEQUENCE [LARGE SCALE GENOMIC DNA]</scope>
    <source>
        <strain evidence="1">CMW44962</strain>
    </source>
</reference>
<dbReference type="EMBL" id="RIBY02001667">
    <property type="protein sequence ID" value="KAH9828274.1"/>
    <property type="molecule type" value="Genomic_DNA"/>
</dbReference>
<reference evidence="1 2" key="1">
    <citation type="journal article" date="2018" name="IMA Fungus">
        <title>IMA Genome-F 10: Nine draft genome sequences of Claviceps purpurea s.lat., including C. arundinis, C. humidiphila, and C. cf. spartinae, pseudomolecules for the pitch canker pathogen Fusarium circinatum, draft genome of Davidsoniella eucalypti, Grosmannia galeiformis, Quambalaria eucalypti, and Teratosphaeria destructans.</title>
        <authorList>
            <person name="Wingfield B.D."/>
            <person name="Liu M."/>
            <person name="Nguyen H.D."/>
            <person name="Lane F.A."/>
            <person name="Morgan S.W."/>
            <person name="De Vos L."/>
            <person name="Wilken P.M."/>
            <person name="Duong T.A."/>
            <person name="Aylward J."/>
            <person name="Coetzee M.P."/>
            <person name="Dadej K."/>
            <person name="De Beer Z.W."/>
            <person name="Findlay W."/>
            <person name="Havenga M."/>
            <person name="Kolarik M."/>
            <person name="Menzies J.G."/>
            <person name="Naidoo K."/>
            <person name="Pochopski O."/>
            <person name="Shoukouhi P."/>
            <person name="Santana Q.C."/>
            <person name="Seifert K.A."/>
            <person name="Soal N."/>
            <person name="Steenkamp E.T."/>
            <person name="Tatham C.T."/>
            <person name="van der Nest M.A."/>
            <person name="Wingfield M.J."/>
        </authorList>
    </citation>
    <scope>NUCLEOTIDE SEQUENCE [LARGE SCALE GENOMIC DNA]</scope>
    <source>
        <strain evidence="1">CMW44962</strain>
    </source>
</reference>
<evidence type="ECO:0000313" key="1">
    <source>
        <dbReference type="EMBL" id="KAH9828274.1"/>
    </source>
</evidence>
<gene>
    <name evidence="1" type="ORF">Tdes44962_MAKER02439</name>
</gene>
<keyword evidence="2" id="KW-1185">Reference proteome</keyword>
<sequence>MREDACEIPCGPVEDDPIRSLITSICERNELSGIIPYDWELDKAIDVDPIVRNPPIRSVWSSQQESLRISPSICGGEQSVLARKPIAVEDGLLDLLPRV</sequence>
<accession>A0A9W7ST34</accession>
<proteinExistence type="predicted"/>
<comment type="caution">
    <text evidence="1">The sequence shown here is derived from an EMBL/GenBank/DDBJ whole genome shotgun (WGS) entry which is preliminary data.</text>
</comment>
<name>A0A9W7ST34_9PEZI</name>